<evidence type="ECO:0000313" key="1">
    <source>
        <dbReference type="EMBL" id="KAH7046030.1"/>
    </source>
</evidence>
<dbReference type="Proteomes" id="UP000774617">
    <property type="component" value="Unassembled WGS sequence"/>
</dbReference>
<evidence type="ECO:0000313" key="2">
    <source>
        <dbReference type="Proteomes" id="UP000774617"/>
    </source>
</evidence>
<comment type="caution">
    <text evidence="1">The sequence shown here is derived from an EMBL/GenBank/DDBJ whole genome shotgun (WGS) entry which is preliminary data.</text>
</comment>
<gene>
    <name evidence="1" type="ORF">B0J12DRAFT_149204</name>
</gene>
<reference evidence="1 2" key="1">
    <citation type="journal article" date="2021" name="Nat. Commun.">
        <title>Genetic determinants of endophytism in the Arabidopsis root mycobiome.</title>
        <authorList>
            <person name="Mesny F."/>
            <person name="Miyauchi S."/>
            <person name="Thiergart T."/>
            <person name="Pickel B."/>
            <person name="Atanasova L."/>
            <person name="Karlsson M."/>
            <person name="Huettel B."/>
            <person name="Barry K.W."/>
            <person name="Haridas S."/>
            <person name="Chen C."/>
            <person name="Bauer D."/>
            <person name="Andreopoulos W."/>
            <person name="Pangilinan J."/>
            <person name="LaButti K."/>
            <person name="Riley R."/>
            <person name="Lipzen A."/>
            <person name="Clum A."/>
            <person name="Drula E."/>
            <person name="Henrissat B."/>
            <person name="Kohler A."/>
            <person name="Grigoriev I.V."/>
            <person name="Martin F.M."/>
            <person name="Hacquard S."/>
        </authorList>
    </citation>
    <scope>NUCLEOTIDE SEQUENCE [LARGE SCALE GENOMIC DNA]</scope>
    <source>
        <strain evidence="1 2">MPI-SDFR-AT-0080</strain>
    </source>
</reference>
<accession>A0ABQ8G6B7</accession>
<name>A0ABQ8G6B7_9PEZI</name>
<protein>
    <submittedName>
        <fullName evidence="1">Uncharacterized protein</fullName>
    </submittedName>
</protein>
<sequence length="189" mass="20490">MARLSCCLRNACCSCFSTSPCMFQESIAVLPRKSQNPNCRSWSSGSAQLVSGKQREQTGSKACPFAIAVPRRLLPFDMVLVLVLMLRSSEATADATTLPQNRQCCAALTRQGLSKQTAFVYVFEMCGVLLHACGTLLPCQVPEEPTYFQRSATSTSARSQCCLQTPCQAVTAVDNCPAALPSACRYQKL</sequence>
<proteinExistence type="predicted"/>
<keyword evidence="2" id="KW-1185">Reference proteome</keyword>
<dbReference type="EMBL" id="JAGTJR010000018">
    <property type="protein sequence ID" value="KAH7046030.1"/>
    <property type="molecule type" value="Genomic_DNA"/>
</dbReference>
<organism evidence="1 2">
    <name type="scientific">Macrophomina phaseolina</name>
    <dbReference type="NCBI Taxonomy" id="35725"/>
    <lineage>
        <taxon>Eukaryota</taxon>
        <taxon>Fungi</taxon>
        <taxon>Dikarya</taxon>
        <taxon>Ascomycota</taxon>
        <taxon>Pezizomycotina</taxon>
        <taxon>Dothideomycetes</taxon>
        <taxon>Dothideomycetes incertae sedis</taxon>
        <taxon>Botryosphaeriales</taxon>
        <taxon>Botryosphaeriaceae</taxon>
        <taxon>Macrophomina</taxon>
    </lineage>
</organism>